<reference evidence="1 2" key="1">
    <citation type="submission" date="2018-06" db="EMBL/GenBank/DDBJ databases">
        <title>Extensive metabolic versatility and redundancy in microbially diverse, dynamic hydrothermal sediments.</title>
        <authorList>
            <person name="Dombrowski N."/>
            <person name="Teske A."/>
            <person name="Baker B.J."/>
        </authorList>
    </citation>
    <scope>NUCLEOTIDE SEQUENCE [LARGE SCALE GENOMIC DNA]</scope>
    <source>
        <strain evidence="1">B36_G15</strain>
    </source>
</reference>
<evidence type="ECO:0000313" key="2">
    <source>
        <dbReference type="Proteomes" id="UP000268469"/>
    </source>
</evidence>
<protein>
    <recommendedName>
        <fullName evidence="3">Integrase catalytic domain-containing protein</fullName>
    </recommendedName>
</protein>
<dbReference type="Proteomes" id="UP000268469">
    <property type="component" value="Unassembled WGS sequence"/>
</dbReference>
<dbReference type="AlphaFoldDB" id="A0A660SKT4"/>
<dbReference type="SUPFAM" id="SSF53098">
    <property type="entry name" value="Ribonuclease H-like"/>
    <property type="match status" value="1"/>
</dbReference>
<sequence>MTNFRASIYLEIDLVHHCGISTRGDYRHTLTGWTELRVLRNRARIWTVNSVPFSIHTWHSDNGSEFLNGHLIAYAEKHRIDLTRSLMWRVDSRP</sequence>
<evidence type="ECO:0000313" key="1">
    <source>
        <dbReference type="EMBL" id="RKX71343.1"/>
    </source>
</evidence>
<evidence type="ECO:0008006" key="3">
    <source>
        <dbReference type="Google" id="ProtNLM"/>
    </source>
</evidence>
<comment type="caution">
    <text evidence="1">The sequence shown here is derived from an EMBL/GenBank/DDBJ whole genome shotgun (WGS) entry which is preliminary data.</text>
</comment>
<organism evidence="1 2">
    <name type="scientific">candidate division WOR-3 bacterium</name>
    <dbReference type="NCBI Taxonomy" id="2052148"/>
    <lineage>
        <taxon>Bacteria</taxon>
        <taxon>Bacteria division WOR-3</taxon>
    </lineage>
</organism>
<proteinExistence type="predicted"/>
<gene>
    <name evidence="1" type="ORF">DRP53_01895</name>
</gene>
<dbReference type="InterPro" id="IPR012337">
    <property type="entry name" value="RNaseH-like_sf"/>
</dbReference>
<accession>A0A660SKT4</accession>
<dbReference type="EMBL" id="QNBE01000011">
    <property type="protein sequence ID" value="RKX71343.1"/>
    <property type="molecule type" value="Genomic_DNA"/>
</dbReference>
<name>A0A660SKT4_UNCW3</name>